<evidence type="ECO:0000313" key="6">
    <source>
        <dbReference type="Proteomes" id="UP001560685"/>
    </source>
</evidence>
<dbReference type="Proteomes" id="UP001560685">
    <property type="component" value="Unassembled WGS sequence"/>
</dbReference>
<dbReference type="EC" id="3.1.3.18" evidence="4"/>
<dbReference type="SFLD" id="SFLDS00003">
    <property type="entry name" value="Haloacid_Dehalogenase"/>
    <property type="match status" value="1"/>
</dbReference>
<comment type="pathway">
    <text evidence="2">Organic acid metabolism; glycolate biosynthesis; glycolate from 2-phosphoglycolate: step 1/1.</text>
</comment>
<reference evidence="5 6" key="1">
    <citation type="submission" date="2024-05" db="EMBL/GenBank/DDBJ databases">
        <title>Three bacterial strains, DH-69, EH-24, and ECK-19 isolated from coastal sediments.</title>
        <authorList>
            <person name="Ye Y.-Q."/>
            <person name="Du Z.-J."/>
        </authorList>
    </citation>
    <scope>NUCLEOTIDE SEQUENCE [LARGE SCALE GENOMIC DNA]</scope>
    <source>
        <strain evidence="5 6">ECK-19</strain>
    </source>
</reference>
<dbReference type="SFLD" id="SFLDG01135">
    <property type="entry name" value="C1.5.6:_HAD__Beta-PGM__Phospha"/>
    <property type="match status" value="1"/>
</dbReference>
<dbReference type="PANTHER" id="PTHR43434:SF1">
    <property type="entry name" value="PHOSPHOGLYCOLATE PHOSPHATASE"/>
    <property type="match status" value="1"/>
</dbReference>
<dbReference type="InterPro" id="IPR041492">
    <property type="entry name" value="HAD_2"/>
</dbReference>
<keyword evidence="6" id="KW-1185">Reference proteome</keyword>
<dbReference type="InterPro" id="IPR023198">
    <property type="entry name" value="PGP-like_dom2"/>
</dbReference>
<keyword evidence="5" id="KW-0378">Hydrolase</keyword>
<evidence type="ECO:0000256" key="3">
    <source>
        <dbReference type="ARBA" id="ARBA00006171"/>
    </source>
</evidence>
<dbReference type="SUPFAM" id="SSF56784">
    <property type="entry name" value="HAD-like"/>
    <property type="match status" value="1"/>
</dbReference>
<dbReference type="RefSeq" id="WP_369312185.1">
    <property type="nucleotide sequence ID" value="NZ_JBEHZE010000001.1"/>
</dbReference>
<evidence type="ECO:0000256" key="1">
    <source>
        <dbReference type="ARBA" id="ARBA00000830"/>
    </source>
</evidence>
<dbReference type="EMBL" id="JBEHZE010000001">
    <property type="protein sequence ID" value="MEX6632271.1"/>
    <property type="molecule type" value="Genomic_DNA"/>
</dbReference>
<protein>
    <recommendedName>
        <fullName evidence="4">phosphoglycolate phosphatase</fullName>
        <ecNumber evidence="4">3.1.3.18</ecNumber>
    </recommendedName>
</protein>
<evidence type="ECO:0000256" key="2">
    <source>
        <dbReference type="ARBA" id="ARBA00004818"/>
    </source>
</evidence>
<proteinExistence type="inferred from homology"/>
<organism evidence="5 6">
    <name type="scientific">Hyphococcus lacteus</name>
    <dbReference type="NCBI Taxonomy" id="3143536"/>
    <lineage>
        <taxon>Bacteria</taxon>
        <taxon>Pseudomonadati</taxon>
        <taxon>Pseudomonadota</taxon>
        <taxon>Alphaproteobacteria</taxon>
        <taxon>Parvularculales</taxon>
        <taxon>Parvularculaceae</taxon>
        <taxon>Hyphococcus</taxon>
    </lineage>
</organism>
<comment type="catalytic activity">
    <reaction evidence="1">
        <text>2-phosphoglycolate + H2O = glycolate + phosphate</text>
        <dbReference type="Rhea" id="RHEA:14369"/>
        <dbReference type="ChEBI" id="CHEBI:15377"/>
        <dbReference type="ChEBI" id="CHEBI:29805"/>
        <dbReference type="ChEBI" id="CHEBI:43474"/>
        <dbReference type="ChEBI" id="CHEBI:58033"/>
        <dbReference type="EC" id="3.1.3.18"/>
    </reaction>
</comment>
<dbReference type="Gene3D" id="3.40.50.1000">
    <property type="entry name" value="HAD superfamily/HAD-like"/>
    <property type="match status" value="1"/>
</dbReference>
<dbReference type="InterPro" id="IPR050155">
    <property type="entry name" value="HAD-like_hydrolase_sf"/>
</dbReference>
<dbReference type="GO" id="GO:0016787">
    <property type="term" value="F:hydrolase activity"/>
    <property type="evidence" value="ECO:0007669"/>
    <property type="project" value="UniProtKB-KW"/>
</dbReference>
<evidence type="ECO:0000313" key="5">
    <source>
        <dbReference type="EMBL" id="MEX6632271.1"/>
    </source>
</evidence>
<dbReference type="PRINTS" id="PR00413">
    <property type="entry name" value="HADHALOGNASE"/>
</dbReference>
<dbReference type="InterPro" id="IPR036412">
    <property type="entry name" value="HAD-like_sf"/>
</dbReference>
<dbReference type="Pfam" id="PF13419">
    <property type="entry name" value="HAD_2"/>
    <property type="match status" value="1"/>
</dbReference>
<dbReference type="Gene3D" id="1.10.150.240">
    <property type="entry name" value="Putative phosphatase, domain 2"/>
    <property type="match status" value="1"/>
</dbReference>
<evidence type="ECO:0000256" key="4">
    <source>
        <dbReference type="ARBA" id="ARBA00013078"/>
    </source>
</evidence>
<dbReference type="PANTHER" id="PTHR43434">
    <property type="entry name" value="PHOSPHOGLYCOLATE PHOSPHATASE"/>
    <property type="match status" value="1"/>
</dbReference>
<dbReference type="NCBIfam" id="TIGR01549">
    <property type="entry name" value="HAD-SF-IA-v1"/>
    <property type="match status" value="1"/>
</dbReference>
<comment type="caution">
    <text evidence="5">The sequence shown here is derived from an EMBL/GenBank/DDBJ whole genome shotgun (WGS) entry which is preliminary data.</text>
</comment>
<accession>A0ABV3Z0F0</accession>
<comment type="similarity">
    <text evidence="3">Belongs to the HAD-like hydrolase superfamily. CbbY/CbbZ/Gph/YieH family.</text>
</comment>
<gene>
    <name evidence="5" type="ORF">ABFZ84_01800</name>
</gene>
<dbReference type="InterPro" id="IPR023214">
    <property type="entry name" value="HAD_sf"/>
</dbReference>
<dbReference type="SFLD" id="SFLDG01129">
    <property type="entry name" value="C1.5:_HAD__Beta-PGM__Phosphata"/>
    <property type="match status" value="1"/>
</dbReference>
<name>A0ABV3Z0F0_9PROT</name>
<sequence>MTKDLVGTALIFDLDGTLVDTAEDLAASMNHALGDMGFDAVAPNEVRHLVGHGARRMLMRGFEISANRDASESELDEALERFLKYYQENIADHSRPFEYVIEMIEGFRARGAVCAICTNKREGMAVQLMTTLNLDHLFETIVGADTTVAAKPDPAPVSLCLKRTGAKKAVFIGDSDTDIKAAMATGLPCAIADFGYGPLELAGEATAVFANYREAASVIENLLLA</sequence>
<dbReference type="InterPro" id="IPR006439">
    <property type="entry name" value="HAD-SF_hydro_IA"/>
</dbReference>